<evidence type="ECO:0000256" key="2">
    <source>
        <dbReference type="ARBA" id="ARBA00023015"/>
    </source>
</evidence>
<reference evidence="6 7" key="1">
    <citation type="submission" date="2016-05" db="EMBL/GenBank/DDBJ databases">
        <authorList>
            <person name="Lavstsen T."/>
            <person name="Jespersen J.S."/>
        </authorList>
    </citation>
    <scope>NUCLEOTIDE SEQUENCE [LARGE SCALE GENOMIC DNA]</scope>
    <source>
        <strain evidence="6 7">KCJ1736</strain>
    </source>
</reference>
<dbReference type="Gene3D" id="1.10.10.10">
    <property type="entry name" value="Winged helix-like DNA-binding domain superfamily/Winged helix DNA-binding domain"/>
    <property type="match status" value="1"/>
</dbReference>
<evidence type="ECO:0000256" key="3">
    <source>
        <dbReference type="ARBA" id="ARBA00023125"/>
    </source>
</evidence>
<dbReference type="AlphaFoldDB" id="A0A176WZX6"/>
<accession>A0A176WZX6</accession>
<dbReference type="EMBL" id="LXPS01000037">
    <property type="protein sequence ID" value="OAE39540.1"/>
    <property type="molecule type" value="Genomic_DNA"/>
</dbReference>
<dbReference type="PANTHER" id="PTHR30419">
    <property type="entry name" value="HTH-TYPE TRANSCRIPTIONAL REGULATOR YBHD"/>
    <property type="match status" value="1"/>
</dbReference>
<feature type="domain" description="HTH lysR-type" evidence="5">
    <location>
        <begin position="29"/>
        <end position="86"/>
    </location>
</feature>
<dbReference type="SUPFAM" id="SSF53850">
    <property type="entry name" value="Periplasmic binding protein-like II"/>
    <property type="match status" value="1"/>
</dbReference>
<name>A0A176WZX6_AGRTU</name>
<evidence type="ECO:0000313" key="6">
    <source>
        <dbReference type="EMBL" id="OAE39540.1"/>
    </source>
</evidence>
<keyword evidence="4" id="KW-0804">Transcription</keyword>
<protein>
    <submittedName>
        <fullName evidence="6">LysR family transcriptional regulator</fullName>
    </submittedName>
</protein>
<dbReference type="InterPro" id="IPR036390">
    <property type="entry name" value="WH_DNA-bd_sf"/>
</dbReference>
<comment type="similarity">
    <text evidence="1">Belongs to the LysR transcriptional regulatory family.</text>
</comment>
<evidence type="ECO:0000259" key="5">
    <source>
        <dbReference type="PROSITE" id="PS50931"/>
    </source>
</evidence>
<dbReference type="InterPro" id="IPR005119">
    <property type="entry name" value="LysR_subst-bd"/>
</dbReference>
<dbReference type="PROSITE" id="PS50931">
    <property type="entry name" value="HTH_LYSR"/>
    <property type="match status" value="1"/>
</dbReference>
<dbReference type="RefSeq" id="WP_063950780.1">
    <property type="nucleotide sequence ID" value="NZ_CP072308.1"/>
</dbReference>
<dbReference type="GO" id="GO:0005829">
    <property type="term" value="C:cytosol"/>
    <property type="evidence" value="ECO:0007669"/>
    <property type="project" value="TreeGrafter"/>
</dbReference>
<dbReference type="Proteomes" id="UP000077098">
    <property type="component" value="Unassembled WGS sequence"/>
</dbReference>
<dbReference type="InterPro" id="IPR000847">
    <property type="entry name" value="LysR_HTH_N"/>
</dbReference>
<dbReference type="InterPro" id="IPR050950">
    <property type="entry name" value="HTH-type_LysR_regulators"/>
</dbReference>
<dbReference type="InterPro" id="IPR036388">
    <property type="entry name" value="WH-like_DNA-bd_sf"/>
</dbReference>
<dbReference type="PANTHER" id="PTHR30419:SF8">
    <property type="entry name" value="NITROGEN ASSIMILATION TRANSCRIPTIONAL ACTIVATOR-RELATED"/>
    <property type="match status" value="1"/>
</dbReference>
<dbReference type="GO" id="GO:0003677">
    <property type="term" value="F:DNA binding"/>
    <property type="evidence" value="ECO:0007669"/>
    <property type="project" value="UniProtKB-KW"/>
</dbReference>
<sequence>MSNQRVYEQAQTTDALFVFEDNPLLRAGLKMSHLRMLVMIEEHGQVSAAAAAMNMTQPAASRMLAEMEAIVKSPLCQRASRGVVLTKFGEALARRARTILLELREASRELNQMKSGSGGSVFIGAVTAPAISLVVPAIRRAMDTYPGIEINVQVESSNVLARELLAARHDFIIGRIPDDFDPSLFSIHEIGIERACLVVRQDHPLLLRGEPVTLQDLSAYDWVFQPPGALLRRTMEDVFLTHGVAMPRNVINTPSVVLTLALVCNTDAIAPIAQDMAEFVAGQQADIGRTRILPTDFELVVKPYSIITTKGRVLPPSARLLYDLVLDESRKLTGL</sequence>
<dbReference type="Pfam" id="PF00126">
    <property type="entry name" value="HTH_1"/>
    <property type="match status" value="1"/>
</dbReference>
<dbReference type="GO" id="GO:0003700">
    <property type="term" value="F:DNA-binding transcription factor activity"/>
    <property type="evidence" value="ECO:0007669"/>
    <property type="project" value="InterPro"/>
</dbReference>
<keyword evidence="2" id="KW-0805">Transcription regulation</keyword>
<organism evidence="6 7">
    <name type="scientific">Agrobacterium tumefaciens</name>
    <dbReference type="NCBI Taxonomy" id="358"/>
    <lineage>
        <taxon>Bacteria</taxon>
        <taxon>Pseudomonadati</taxon>
        <taxon>Pseudomonadota</taxon>
        <taxon>Alphaproteobacteria</taxon>
        <taxon>Hyphomicrobiales</taxon>
        <taxon>Rhizobiaceae</taxon>
        <taxon>Rhizobium/Agrobacterium group</taxon>
        <taxon>Agrobacterium</taxon>
        <taxon>Agrobacterium tumefaciens complex</taxon>
    </lineage>
</organism>
<dbReference type="Gene3D" id="3.40.190.290">
    <property type="match status" value="1"/>
</dbReference>
<dbReference type="Pfam" id="PF03466">
    <property type="entry name" value="LysR_substrate"/>
    <property type="match status" value="1"/>
</dbReference>
<gene>
    <name evidence="6" type="ORF">A7J57_24595</name>
</gene>
<comment type="caution">
    <text evidence="6">The sequence shown here is derived from an EMBL/GenBank/DDBJ whole genome shotgun (WGS) entry which is preliminary data.</text>
</comment>
<evidence type="ECO:0000256" key="1">
    <source>
        <dbReference type="ARBA" id="ARBA00009437"/>
    </source>
</evidence>
<dbReference type="SUPFAM" id="SSF46785">
    <property type="entry name" value="Winged helix' DNA-binding domain"/>
    <property type="match status" value="1"/>
</dbReference>
<dbReference type="CDD" id="cd08435">
    <property type="entry name" value="PBP2_GbpR"/>
    <property type="match status" value="1"/>
</dbReference>
<keyword evidence="3" id="KW-0238">DNA-binding</keyword>
<dbReference type="InterPro" id="IPR037405">
    <property type="entry name" value="GbpR_PBP2"/>
</dbReference>
<evidence type="ECO:0000313" key="7">
    <source>
        <dbReference type="Proteomes" id="UP000077098"/>
    </source>
</evidence>
<evidence type="ECO:0000256" key="4">
    <source>
        <dbReference type="ARBA" id="ARBA00023163"/>
    </source>
</evidence>
<proteinExistence type="inferred from homology"/>